<protein>
    <submittedName>
        <fullName evidence="7">Glycerate dehydrogenase</fullName>
    </submittedName>
</protein>
<dbReference type="EMBL" id="CP012600">
    <property type="protein sequence ID" value="ALC81508.1"/>
    <property type="molecule type" value="Genomic_DNA"/>
</dbReference>
<keyword evidence="8" id="KW-1185">Reference proteome</keyword>
<sequence>MKGGKKVLNGLFILDDCQLVYGSVYKEIEKMVRIYELPQTKESIIQNPSLLEKADVLFTGWGCPVMDQEFLKSAPNLKAVFYGAGSIKHVVTKEFWERQIQITSAFAANAVPVAEFSLSQILFSLKRGWNYVNQVKKERKYPVKFEVPGAYHSIVGIISLGMIGRKVCELLKPFDLTVIAYDPYVSKEEAKALNVQLCSLEELFQVSDVVSIHTPLIKETEGMITGHHIHSMKKNATFINTSRGAVVRESDAIEVLESRPDLFAVLDVTSPEPPSQNSRLFSLDNVILTPHIAGSLSKECERMGEYMAEEAKRYIEGRPMKWEITREIASTMA</sequence>
<dbReference type="InterPro" id="IPR006139">
    <property type="entry name" value="D-isomer_2_OHA_DH_cat_dom"/>
</dbReference>
<dbReference type="Gene3D" id="3.40.50.720">
    <property type="entry name" value="NAD(P)-binding Rossmann-like Domain"/>
    <property type="match status" value="2"/>
</dbReference>
<dbReference type="SUPFAM" id="SSF52283">
    <property type="entry name" value="Formate/glycerate dehydrogenase catalytic domain-like"/>
    <property type="match status" value="1"/>
</dbReference>
<evidence type="ECO:0000259" key="6">
    <source>
        <dbReference type="Pfam" id="PF02826"/>
    </source>
</evidence>
<gene>
    <name evidence="7" type="ORF">AM592_07785</name>
</gene>
<dbReference type="InterPro" id="IPR036291">
    <property type="entry name" value="NAD(P)-bd_dom_sf"/>
</dbReference>
<feature type="domain" description="D-isomer specific 2-hydroxyacid dehydrogenase catalytic" evidence="5">
    <location>
        <begin position="46"/>
        <end position="323"/>
    </location>
</feature>
<evidence type="ECO:0000313" key="7">
    <source>
        <dbReference type="EMBL" id="ALC81508.1"/>
    </source>
</evidence>
<evidence type="ECO:0000313" key="8">
    <source>
        <dbReference type="Proteomes" id="UP000067625"/>
    </source>
</evidence>
<dbReference type="Pfam" id="PF00389">
    <property type="entry name" value="2-Hacid_dh"/>
    <property type="match status" value="1"/>
</dbReference>
<dbReference type="GO" id="GO:0051287">
    <property type="term" value="F:NAD binding"/>
    <property type="evidence" value="ECO:0007669"/>
    <property type="project" value="InterPro"/>
</dbReference>
<dbReference type="InterPro" id="IPR050857">
    <property type="entry name" value="D-2-hydroxyacid_DH"/>
</dbReference>
<evidence type="ECO:0000256" key="2">
    <source>
        <dbReference type="ARBA" id="ARBA00023002"/>
    </source>
</evidence>
<evidence type="ECO:0000256" key="4">
    <source>
        <dbReference type="RuleBase" id="RU003719"/>
    </source>
</evidence>
<name>A0A0M4G8H8_9BACI</name>
<comment type="similarity">
    <text evidence="1 4">Belongs to the D-isomer specific 2-hydroxyacid dehydrogenase family.</text>
</comment>
<dbReference type="STRING" id="1441095.AM592_07785"/>
<dbReference type="GO" id="GO:0016616">
    <property type="term" value="F:oxidoreductase activity, acting on the CH-OH group of donors, NAD or NADP as acceptor"/>
    <property type="evidence" value="ECO:0007669"/>
    <property type="project" value="InterPro"/>
</dbReference>
<proteinExistence type="inferred from homology"/>
<feature type="domain" description="D-isomer specific 2-hydroxyacid dehydrogenase NAD-binding" evidence="6">
    <location>
        <begin position="122"/>
        <end position="293"/>
    </location>
</feature>
<keyword evidence="3" id="KW-0520">NAD</keyword>
<dbReference type="PANTHER" id="PTHR42789:SF1">
    <property type="entry name" value="D-ISOMER SPECIFIC 2-HYDROXYACID DEHYDROGENASE FAMILY PROTEIN (AFU_ORTHOLOGUE AFUA_6G10090)"/>
    <property type="match status" value="1"/>
</dbReference>
<dbReference type="PATRIC" id="fig|1441095.3.peg.1710"/>
<dbReference type="InterPro" id="IPR006140">
    <property type="entry name" value="D-isomer_DH_NAD-bd"/>
</dbReference>
<dbReference type="Proteomes" id="UP000067625">
    <property type="component" value="Chromosome"/>
</dbReference>
<organism evidence="7 8">
    <name type="scientific">Bacillus gobiensis</name>
    <dbReference type="NCBI Taxonomy" id="1441095"/>
    <lineage>
        <taxon>Bacteria</taxon>
        <taxon>Bacillati</taxon>
        <taxon>Bacillota</taxon>
        <taxon>Bacilli</taxon>
        <taxon>Bacillales</taxon>
        <taxon>Bacillaceae</taxon>
        <taxon>Bacillus</taxon>
    </lineage>
</organism>
<dbReference type="CDD" id="cd12167">
    <property type="entry name" value="2-Hacid_dh_8"/>
    <property type="match status" value="1"/>
</dbReference>
<dbReference type="Pfam" id="PF02826">
    <property type="entry name" value="2-Hacid_dh_C"/>
    <property type="match status" value="1"/>
</dbReference>
<dbReference type="SUPFAM" id="SSF51735">
    <property type="entry name" value="NAD(P)-binding Rossmann-fold domains"/>
    <property type="match status" value="1"/>
</dbReference>
<dbReference type="PANTHER" id="PTHR42789">
    <property type="entry name" value="D-ISOMER SPECIFIC 2-HYDROXYACID DEHYDROGENASE FAMILY PROTEIN (AFU_ORTHOLOGUE AFUA_6G10090)"/>
    <property type="match status" value="1"/>
</dbReference>
<dbReference type="AlphaFoldDB" id="A0A0M4G8H8"/>
<reference evidence="7 8" key="2">
    <citation type="journal article" date="2016" name="Int. J. Syst. Evol. Microbiol.">
        <title>Bacillus gobiensis sp. nov., isolated from a soil sample.</title>
        <authorList>
            <person name="Liu B."/>
            <person name="Liu G.H."/>
            <person name="Cetin S."/>
            <person name="Schumann P."/>
            <person name="Pan Z.Z."/>
            <person name="Chen Q.Q."/>
        </authorList>
    </citation>
    <scope>NUCLEOTIDE SEQUENCE [LARGE SCALE GENOMIC DNA]</scope>
    <source>
        <strain evidence="7 8">FJAT-4402</strain>
    </source>
</reference>
<keyword evidence="2 4" id="KW-0560">Oxidoreductase</keyword>
<accession>A0A0M4G8H8</accession>
<evidence type="ECO:0000256" key="1">
    <source>
        <dbReference type="ARBA" id="ARBA00005854"/>
    </source>
</evidence>
<evidence type="ECO:0000259" key="5">
    <source>
        <dbReference type="Pfam" id="PF00389"/>
    </source>
</evidence>
<evidence type="ECO:0000256" key="3">
    <source>
        <dbReference type="ARBA" id="ARBA00023027"/>
    </source>
</evidence>
<reference evidence="8" key="1">
    <citation type="submission" date="2015-08" db="EMBL/GenBank/DDBJ databases">
        <title>Genome sequencing project for genomic taxonomy and phylogenomics of Bacillus-like bacteria.</title>
        <authorList>
            <person name="Liu B."/>
            <person name="Wang J."/>
            <person name="Zhu Y."/>
            <person name="Liu G."/>
            <person name="Chen Q."/>
            <person name="Chen Z."/>
            <person name="Lan J."/>
            <person name="Che J."/>
            <person name="Ge C."/>
            <person name="Shi H."/>
            <person name="Pan Z."/>
            <person name="Liu X."/>
        </authorList>
    </citation>
    <scope>NUCLEOTIDE SEQUENCE [LARGE SCALE GENOMIC DNA]</scope>
    <source>
        <strain evidence="8">FJAT-4402</strain>
    </source>
</reference>